<dbReference type="PROSITE" id="PS50949">
    <property type="entry name" value="HTH_GNTR"/>
    <property type="match status" value="1"/>
</dbReference>
<organism evidence="5 6">
    <name type="scientific">Paraferrimonas haliotis</name>
    <dbReference type="NCBI Taxonomy" id="2013866"/>
    <lineage>
        <taxon>Bacteria</taxon>
        <taxon>Pseudomonadati</taxon>
        <taxon>Pseudomonadota</taxon>
        <taxon>Gammaproteobacteria</taxon>
        <taxon>Alteromonadales</taxon>
        <taxon>Ferrimonadaceae</taxon>
        <taxon>Paraferrimonas</taxon>
    </lineage>
</organism>
<dbReference type="GO" id="GO:0003700">
    <property type="term" value="F:DNA-binding transcription factor activity"/>
    <property type="evidence" value="ECO:0007669"/>
    <property type="project" value="InterPro"/>
</dbReference>
<dbReference type="InterPro" id="IPR000524">
    <property type="entry name" value="Tscrpt_reg_HTH_GntR"/>
</dbReference>
<gene>
    <name evidence="5" type="primary">prpR</name>
    <name evidence="5" type="ORF">GCM10007894_01030</name>
</gene>
<keyword evidence="1" id="KW-0805">Transcription regulation</keyword>
<dbReference type="Pfam" id="PF00392">
    <property type="entry name" value="GntR"/>
    <property type="match status" value="1"/>
</dbReference>
<dbReference type="SUPFAM" id="SSF48008">
    <property type="entry name" value="GntR ligand-binding domain-like"/>
    <property type="match status" value="1"/>
</dbReference>
<accession>A0AA37TP64</accession>
<dbReference type="SMART" id="SM00895">
    <property type="entry name" value="FCD"/>
    <property type="match status" value="1"/>
</dbReference>
<dbReference type="AlphaFoldDB" id="A0AA37TP64"/>
<comment type="caution">
    <text evidence="5">The sequence shown here is derived from an EMBL/GenBank/DDBJ whole genome shotgun (WGS) entry which is preliminary data.</text>
</comment>
<keyword evidence="6" id="KW-1185">Reference proteome</keyword>
<dbReference type="PANTHER" id="PTHR43537">
    <property type="entry name" value="TRANSCRIPTIONAL REGULATOR, GNTR FAMILY"/>
    <property type="match status" value="1"/>
</dbReference>
<dbReference type="Pfam" id="PF07729">
    <property type="entry name" value="FCD"/>
    <property type="match status" value="1"/>
</dbReference>
<dbReference type="GO" id="GO:0003677">
    <property type="term" value="F:DNA binding"/>
    <property type="evidence" value="ECO:0007669"/>
    <property type="project" value="UniProtKB-KW"/>
</dbReference>
<evidence type="ECO:0000313" key="5">
    <source>
        <dbReference type="EMBL" id="GLS82126.1"/>
    </source>
</evidence>
<dbReference type="RefSeq" id="WP_095497688.1">
    <property type="nucleotide sequence ID" value="NZ_BSPO01000001.1"/>
</dbReference>
<protein>
    <submittedName>
        <fullName evidence="5">Methycitrate-responsive transcriptional regulator of methylisocitrate utilization PrpR</fullName>
    </submittedName>
</protein>
<dbReference type="SUPFAM" id="SSF46785">
    <property type="entry name" value="Winged helix' DNA-binding domain"/>
    <property type="match status" value="1"/>
</dbReference>
<dbReference type="Gene3D" id="1.20.120.530">
    <property type="entry name" value="GntR ligand-binding domain-like"/>
    <property type="match status" value="1"/>
</dbReference>
<keyword evidence="3" id="KW-0804">Transcription</keyword>
<evidence type="ECO:0000313" key="6">
    <source>
        <dbReference type="Proteomes" id="UP001157439"/>
    </source>
</evidence>
<dbReference type="EMBL" id="BSPO01000001">
    <property type="protein sequence ID" value="GLS82126.1"/>
    <property type="molecule type" value="Genomic_DNA"/>
</dbReference>
<feature type="domain" description="HTH gntR-type" evidence="4">
    <location>
        <begin position="11"/>
        <end position="78"/>
    </location>
</feature>
<dbReference type="Gene3D" id="1.10.10.10">
    <property type="entry name" value="Winged helix-like DNA-binding domain superfamily/Winged helix DNA-binding domain"/>
    <property type="match status" value="1"/>
</dbReference>
<evidence type="ECO:0000256" key="2">
    <source>
        <dbReference type="ARBA" id="ARBA00023125"/>
    </source>
</evidence>
<evidence type="ECO:0000256" key="3">
    <source>
        <dbReference type="ARBA" id="ARBA00023163"/>
    </source>
</evidence>
<dbReference type="CDD" id="cd07377">
    <property type="entry name" value="WHTH_GntR"/>
    <property type="match status" value="1"/>
</dbReference>
<proteinExistence type="predicted"/>
<dbReference type="SMART" id="SM00345">
    <property type="entry name" value="HTH_GNTR"/>
    <property type="match status" value="1"/>
</dbReference>
<dbReference type="InterPro" id="IPR036388">
    <property type="entry name" value="WH-like_DNA-bd_sf"/>
</dbReference>
<sequence length="228" mass="25344">MSQIIVNNSPITLADKATASLQQAIITGELEAGSKINEQALAAKYGISRGPLREALQSLQRQRLVVRLPHVGARVARMSLEELHELYELRAVLEGMACQLAAENVTPELTQQLQQLIQQQREQLTKGADFHVGADVDFHYCIIKASNNRYLQDSLTGGLYHLVRMYRFQCTGEQRPTKAIEEHAAIANAIISGDGELASLLMRRHIHTGLTNTASKLKNKIEQELSHD</sequence>
<evidence type="ECO:0000256" key="1">
    <source>
        <dbReference type="ARBA" id="ARBA00023015"/>
    </source>
</evidence>
<reference evidence="5 6" key="1">
    <citation type="journal article" date="2014" name="Int. J. Syst. Evol. Microbiol.">
        <title>Complete genome sequence of Corynebacterium casei LMG S-19264T (=DSM 44701T), isolated from a smear-ripened cheese.</title>
        <authorList>
            <consortium name="US DOE Joint Genome Institute (JGI-PGF)"/>
            <person name="Walter F."/>
            <person name="Albersmeier A."/>
            <person name="Kalinowski J."/>
            <person name="Ruckert C."/>
        </authorList>
    </citation>
    <scope>NUCLEOTIDE SEQUENCE [LARGE SCALE GENOMIC DNA]</scope>
    <source>
        <strain evidence="5 6">NBRC 112785</strain>
    </source>
</reference>
<dbReference type="InterPro" id="IPR036390">
    <property type="entry name" value="WH_DNA-bd_sf"/>
</dbReference>
<dbReference type="InterPro" id="IPR011711">
    <property type="entry name" value="GntR_C"/>
</dbReference>
<dbReference type="Proteomes" id="UP001157439">
    <property type="component" value="Unassembled WGS sequence"/>
</dbReference>
<dbReference type="InterPro" id="IPR008920">
    <property type="entry name" value="TF_FadR/GntR_C"/>
</dbReference>
<dbReference type="PANTHER" id="PTHR43537:SF49">
    <property type="entry name" value="TRANSCRIPTIONAL REGULATORY PROTEIN"/>
    <property type="match status" value="1"/>
</dbReference>
<keyword evidence="2" id="KW-0238">DNA-binding</keyword>
<evidence type="ECO:0000259" key="4">
    <source>
        <dbReference type="PROSITE" id="PS50949"/>
    </source>
</evidence>
<name>A0AA37TP64_9GAMM</name>